<reference evidence="3" key="3">
    <citation type="submission" date="1999-02" db="EMBL/GenBank/DDBJ databases">
        <authorList>
            <person name="Murphy L."/>
            <person name="Harris D."/>
        </authorList>
    </citation>
    <scope>NUCLEOTIDE SEQUENCE</scope>
</reference>
<organism evidence="3">
    <name type="scientific">Mycobacterium leprae</name>
    <dbReference type="NCBI Taxonomy" id="1769"/>
    <lineage>
        <taxon>Bacteria</taxon>
        <taxon>Bacillati</taxon>
        <taxon>Actinomycetota</taxon>
        <taxon>Actinomycetes</taxon>
        <taxon>Mycobacteriales</taxon>
        <taxon>Mycobacteriaceae</taxon>
        <taxon>Mycobacterium</taxon>
    </lineage>
</organism>
<dbReference type="AlphaFoldDB" id="Q9Z5K2"/>
<dbReference type="EMBL" id="AL035480">
    <property type="protein sequence ID" value="CAB36642.1"/>
    <property type="molecule type" value="Genomic_DNA"/>
</dbReference>
<evidence type="ECO:0000313" key="2">
    <source>
        <dbReference type="EMBL" id="AWV48653.1"/>
    </source>
</evidence>
<dbReference type="Proteomes" id="UP000249682">
    <property type="component" value="Chromosome"/>
</dbReference>
<reference evidence="3" key="1">
    <citation type="journal article" date="1993" name="Mol. Microbiol.">
        <title>Use of an ordered cosmid library to deduce the genomic organization of Mycobacterium leprae.</title>
        <authorList>
            <person name="Eiglmeier K."/>
            <person name="Honore N."/>
            <person name="Woods S.A."/>
            <person name="Caudron B."/>
            <person name="Cole S.T."/>
        </authorList>
    </citation>
    <scope>NUCLEOTIDE SEQUENCE</scope>
</reference>
<evidence type="ECO:0000313" key="4">
    <source>
        <dbReference type="Proteomes" id="UP000249682"/>
    </source>
</evidence>
<reference evidence="2 4" key="4">
    <citation type="submission" date="2018-05" db="EMBL/GenBank/DDBJ databases">
        <title>Evolution of small genomes with special reference to Mycobacterium leprae.</title>
        <authorList>
            <person name="Mohanty P.S."/>
            <person name="Bansal A.K."/>
            <person name="Gupta U.D."/>
            <person name="Naaz F."/>
            <person name="Dwivedi V.D."/>
            <person name="Singh H."/>
            <person name="Gupta G."/>
            <person name="Sharma S."/>
            <person name="Arora M."/>
        </authorList>
    </citation>
    <scope>NUCLEOTIDE SEQUENCE [LARGE SCALE GENOMIC DNA]</scope>
    <source>
        <strain evidence="2 4">MRHRU-235-G</strain>
    </source>
</reference>
<dbReference type="EMBL" id="CP029543">
    <property type="protein sequence ID" value="AWV48653.1"/>
    <property type="molecule type" value="Genomic_DNA"/>
</dbReference>
<reference evidence="3" key="2">
    <citation type="submission" date="1999-02" db="EMBL/GenBank/DDBJ databases">
        <authorList>
            <person name="James K.D."/>
            <person name="Parkhill J."/>
            <person name="Barrell B.G."/>
            <person name="Rajandream M.A."/>
        </authorList>
    </citation>
    <scope>NUCLEOTIDE SEQUENCE</scope>
</reference>
<dbReference type="RefSeq" id="WP_041323369.1">
    <property type="nucleotide sequence ID" value="NZ_CP029543.1"/>
</dbReference>
<gene>
    <name evidence="3" type="primary">MLCB12.16</name>
    <name evidence="2" type="ORF">DIJ64_13050</name>
</gene>
<evidence type="ECO:0000313" key="3">
    <source>
        <dbReference type="EMBL" id="CAB36642.1"/>
    </source>
</evidence>
<proteinExistence type="predicted"/>
<sequence length="102" mass="10896">MAVPVAYETKTVRTSGAAKVILEVEIGAASSEEGRGATSTPRRQTCPGSLRSLPRPPILLDAYVTGPTPYRVSPRRVWPHEAVPAVQPVIAAQHYRHGLADG</sequence>
<accession>Q9Z5K2</accession>
<feature type="region of interest" description="Disordered" evidence="1">
    <location>
        <begin position="29"/>
        <end position="53"/>
    </location>
</feature>
<evidence type="ECO:0000256" key="1">
    <source>
        <dbReference type="SAM" id="MobiDB-lite"/>
    </source>
</evidence>
<protein>
    <submittedName>
        <fullName evidence="3">Uncharacterized protein MLCB12.16</fullName>
    </submittedName>
</protein>
<name>Q9Z5K2_MYCLR</name>